<name>A0A6N0HRE4_9GAMM</name>
<keyword evidence="2" id="KW-1185">Reference proteome</keyword>
<sequence>MSWQWQLGIKEIGLSSSEEDHFVDITGGVGVGYDLHSDVNAYALLNAGVWANLANFEPFCNQKGG</sequence>
<evidence type="ECO:0000313" key="1">
    <source>
        <dbReference type="EMBL" id="QKQ24982.1"/>
    </source>
</evidence>
<dbReference type="RefSeq" id="WP_174672525.1">
    <property type="nucleotide sequence ID" value="NZ_CP054491.1"/>
</dbReference>
<proteinExistence type="predicted"/>
<evidence type="ECO:0000313" key="2">
    <source>
        <dbReference type="Proteomes" id="UP000509658"/>
    </source>
</evidence>
<gene>
    <name evidence="1" type="ORF">HUE57_00790</name>
</gene>
<reference evidence="1 2" key="1">
    <citation type="submission" date="2020-05" db="EMBL/GenBank/DDBJ databases">
        <title>Horizontal transmission and recombination maintain forever young bacterial symbiont genomes.</title>
        <authorList>
            <person name="Russell S.L."/>
            <person name="Pepper-Tunick E."/>
            <person name="Svedberg J."/>
            <person name="Byrne A."/>
            <person name="Ruelas Castillo J."/>
            <person name="Vollmers C."/>
            <person name="Beinart R.A."/>
            <person name="Corbett-Detig R."/>
        </authorList>
    </citation>
    <scope>NUCLEOTIDE SEQUENCE [LARGE SCALE GENOMIC DNA]</scope>
    <source>
        <strain evidence="1">Santa_Monica_outfall</strain>
    </source>
</reference>
<dbReference type="KEGG" id="rev:HUE57_00790"/>
<accession>A0A6N0HRE4</accession>
<dbReference type="Proteomes" id="UP000509658">
    <property type="component" value="Chromosome"/>
</dbReference>
<protein>
    <submittedName>
        <fullName evidence="1">Uncharacterized protein</fullName>
    </submittedName>
</protein>
<dbReference type="EMBL" id="CP054491">
    <property type="protein sequence ID" value="QKQ24982.1"/>
    <property type="molecule type" value="Genomic_DNA"/>
</dbReference>
<organism evidence="1 2">
    <name type="scientific">Candidatus Reidiella endopervernicosa</name>
    <dbReference type="NCBI Taxonomy" id="2738883"/>
    <lineage>
        <taxon>Bacteria</taxon>
        <taxon>Pseudomonadati</taxon>
        <taxon>Pseudomonadota</taxon>
        <taxon>Gammaproteobacteria</taxon>
        <taxon>Candidatus Reidiella</taxon>
    </lineage>
</organism>
<dbReference type="AlphaFoldDB" id="A0A6N0HRE4"/>